<dbReference type="InterPro" id="IPR012674">
    <property type="entry name" value="Calycin"/>
</dbReference>
<reference evidence="4" key="1">
    <citation type="submission" date="2011-05" db="EMBL/GenBank/DDBJ databases">
        <authorList>
            <person name="Richards S.R."/>
            <person name="Qu J."/>
            <person name="Jiang H."/>
            <person name="Jhangiani S.N."/>
            <person name="Agravi P."/>
            <person name="Goodspeed R."/>
            <person name="Gross S."/>
            <person name="Mandapat C."/>
            <person name="Jackson L."/>
            <person name="Mathew T."/>
            <person name="Pu L."/>
            <person name="Thornton R."/>
            <person name="Saada N."/>
            <person name="Wilczek-Boney K.B."/>
            <person name="Lee S."/>
            <person name="Kovar C."/>
            <person name="Wu Y."/>
            <person name="Scherer S.E."/>
            <person name="Worley K.C."/>
            <person name="Muzny D.M."/>
            <person name="Gibbs R."/>
        </authorList>
    </citation>
    <scope>NUCLEOTIDE SEQUENCE</scope>
    <source>
        <strain evidence="4">Brora</strain>
    </source>
</reference>
<dbReference type="Proteomes" id="UP000014500">
    <property type="component" value="Unassembled WGS sequence"/>
</dbReference>
<feature type="compositionally biased region" description="Polar residues" evidence="1">
    <location>
        <begin position="236"/>
        <end position="269"/>
    </location>
</feature>
<sequence length="321" mass="36098">MVLPVTALSLLLLIYGQDDLPPPKASRGHKCPSAKPQPGFDMTKLLKGSFYYNYGYANKDTLNRFKCIKFRFEKQADGVYLHISGLKKNNIREQSWHKLRHTNERPGHYEIDFRSANHSHHESDAYFYVKRDRTMTSIVILVCTRFPIADKHAVNAIVGSNKDKLSKKILTSLLTWAQEQSQVDIDKDGLSLTNKCQLPNKSPIGNPHHHSHHDHPHSHSHSHSHSHPKPQGSHPQGSHPQGSIPQGSIPQGSIPQGSIPQGSHPQGSQPVKDYSESGQQEPDGPCRAELIAFYFHNPSINKELIELLLMNVQKTAHPNDY</sequence>
<evidence type="ECO:0000313" key="3">
    <source>
        <dbReference type="EnsemblMetazoa" id="SMAR007971-PA"/>
    </source>
</evidence>
<evidence type="ECO:0000256" key="2">
    <source>
        <dbReference type="SAM" id="SignalP"/>
    </source>
</evidence>
<proteinExistence type="predicted"/>
<dbReference type="EMBL" id="JH431816">
    <property type="status" value="NOT_ANNOTATED_CDS"/>
    <property type="molecule type" value="Genomic_DNA"/>
</dbReference>
<dbReference type="HOGENOM" id="CLU_866924_0_0_1"/>
<feature type="signal peptide" evidence="2">
    <location>
        <begin position="1"/>
        <end position="16"/>
    </location>
</feature>
<accession>T1J314</accession>
<evidence type="ECO:0000256" key="1">
    <source>
        <dbReference type="SAM" id="MobiDB-lite"/>
    </source>
</evidence>
<reference evidence="3" key="2">
    <citation type="submission" date="2015-02" db="UniProtKB">
        <authorList>
            <consortium name="EnsemblMetazoa"/>
        </authorList>
    </citation>
    <scope>IDENTIFICATION</scope>
</reference>
<feature type="chain" id="PRO_5004590157" description="Lipocalin/cytosolic fatty-acid binding domain-containing protein" evidence="2">
    <location>
        <begin position="17"/>
        <end position="321"/>
    </location>
</feature>
<dbReference type="EnsemblMetazoa" id="SMAR007971-RA">
    <property type="protein sequence ID" value="SMAR007971-PA"/>
    <property type="gene ID" value="SMAR007971"/>
</dbReference>
<dbReference type="Gene3D" id="2.40.128.20">
    <property type="match status" value="1"/>
</dbReference>
<feature type="compositionally biased region" description="Basic residues" evidence="1">
    <location>
        <begin position="207"/>
        <end position="228"/>
    </location>
</feature>
<evidence type="ECO:0008006" key="5">
    <source>
        <dbReference type="Google" id="ProtNLM"/>
    </source>
</evidence>
<keyword evidence="2" id="KW-0732">Signal</keyword>
<keyword evidence="4" id="KW-1185">Reference proteome</keyword>
<organism evidence="3 4">
    <name type="scientific">Strigamia maritima</name>
    <name type="common">European centipede</name>
    <name type="synonym">Geophilus maritimus</name>
    <dbReference type="NCBI Taxonomy" id="126957"/>
    <lineage>
        <taxon>Eukaryota</taxon>
        <taxon>Metazoa</taxon>
        <taxon>Ecdysozoa</taxon>
        <taxon>Arthropoda</taxon>
        <taxon>Myriapoda</taxon>
        <taxon>Chilopoda</taxon>
        <taxon>Pleurostigmophora</taxon>
        <taxon>Geophilomorpha</taxon>
        <taxon>Linotaeniidae</taxon>
        <taxon>Strigamia</taxon>
    </lineage>
</organism>
<name>T1J314_STRMM</name>
<dbReference type="SUPFAM" id="SSF50814">
    <property type="entry name" value="Lipocalins"/>
    <property type="match status" value="1"/>
</dbReference>
<feature type="region of interest" description="Disordered" evidence="1">
    <location>
        <begin position="194"/>
        <end position="284"/>
    </location>
</feature>
<evidence type="ECO:0000313" key="4">
    <source>
        <dbReference type="Proteomes" id="UP000014500"/>
    </source>
</evidence>
<protein>
    <recommendedName>
        <fullName evidence="5">Lipocalin/cytosolic fatty-acid binding domain-containing protein</fullName>
    </recommendedName>
</protein>
<dbReference type="AlphaFoldDB" id="T1J314"/>